<sequence>MPDHLAPGVAIEARPHRAPPIAAAGTGTAAFVGPTSTGPCREGDGPGEALELLTSLADYERVHGGLADLALGPGVPATNHLAHAVRAFFNEGGTRLYVSRVVGAGAARAEARVSVEPPLRWRARWPGAAGNGRVHVRELRRAASPEALAQAPLGSVLCLPDAVLCVKRGDGWGAPGQPAMPVRSARELADAGACLLTLAVSCTDRDGHTRRDEGLGLSPEHPRWIGSALRGPVALEAPRTLPPAMLRALLLQGLSECEWRLAGGSDGGEPTPADYRRALEAVAALDDVSIVAAPGSSAYATADPEAPLAIAAALVAHAEAWRAWRVALLDTPPDLTPAQARQHRRRFDSSHAAMYYPWVVAARPLAAGAAPGSSGEVVLPPSGFVAGVWARCDAQHGVHRAPANEVVRGALRFVHPISTAEQELLGPLGLNCLRSFSDRGHRVWGARLLSSDLQWKYVAPRRSFLAIEASIVRGVRWAAFEPNGEALWTRLRQGIADFLHARWREGALQGTGAEQAFFVRCDRSTMGEHDLAEGRVVVLVGVALLRPFEFVVFRVAQDTARTNA</sequence>
<evidence type="ECO:0000313" key="4">
    <source>
        <dbReference type="EMBL" id="QIM51045.1"/>
    </source>
</evidence>
<keyword evidence="5" id="KW-1185">Reference proteome</keyword>
<evidence type="ECO:0000259" key="3">
    <source>
        <dbReference type="Pfam" id="PF17482"/>
    </source>
</evidence>
<dbReference type="AlphaFoldDB" id="A0A6G8IDA5"/>
<feature type="domain" description="Tail sheath protein subtilisin-like" evidence="2">
    <location>
        <begin position="268"/>
        <end position="447"/>
    </location>
</feature>
<dbReference type="Proteomes" id="UP000503162">
    <property type="component" value="Chromosome"/>
</dbReference>
<proteinExistence type="inferred from homology"/>
<dbReference type="Pfam" id="PF17482">
    <property type="entry name" value="Phage_sheath_1C"/>
    <property type="match status" value="1"/>
</dbReference>
<reference evidence="4 5" key="1">
    <citation type="submission" date="2020-03" db="EMBL/GenBank/DDBJ databases">
        <title>Hydrogenophaga sp. nov. isolated from cyanobacterial mat.</title>
        <authorList>
            <person name="Thorat V."/>
            <person name="Kirdat K."/>
            <person name="Tiwarekar B."/>
            <person name="Costa E.D."/>
            <person name="Yadav A."/>
        </authorList>
    </citation>
    <scope>NUCLEOTIDE SEQUENCE [LARGE SCALE GENOMIC DNA]</scope>
    <source>
        <strain evidence="4 5">BA0156</strain>
    </source>
</reference>
<dbReference type="EMBL" id="CP049989">
    <property type="protein sequence ID" value="QIM51045.1"/>
    <property type="molecule type" value="Genomic_DNA"/>
</dbReference>
<name>A0A6G8IDA5_9BURK</name>
<dbReference type="Pfam" id="PF04984">
    <property type="entry name" value="Phage_sheath_1"/>
    <property type="match status" value="1"/>
</dbReference>
<evidence type="ECO:0000256" key="1">
    <source>
        <dbReference type="ARBA" id="ARBA00008005"/>
    </source>
</evidence>
<evidence type="ECO:0000259" key="2">
    <source>
        <dbReference type="Pfam" id="PF04984"/>
    </source>
</evidence>
<dbReference type="InterPro" id="IPR020287">
    <property type="entry name" value="Tail_sheath_C"/>
</dbReference>
<comment type="similarity">
    <text evidence="1">Belongs to the myoviridae tail sheath protein family.</text>
</comment>
<dbReference type="InterPro" id="IPR052042">
    <property type="entry name" value="Tail_sheath_structural"/>
</dbReference>
<accession>A0A6G8IDA5</accession>
<dbReference type="RefSeq" id="WP_166224000.1">
    <property type="nucleotide sequence ID" value="NZ_CP049989.1"/>
</dbReference>
<protein>
    <submittedName>
        <fullName evidence="4">Phage tail sheath family protein</fullName>
    </submittedName>
</protein>
<dbReference type="KEGG" id="hcz:G9Q37_02300"/>
<dbReference type="PANTHER" id="PTHR35861">
    <property type="match status" value="1"/>
</dbReference>
<evidence type="ECO:0000313" key="5">
    <source>
        <dbReference type="Proteomes" id="UP000503162"/>
    </source>
</evidence>
<feature type="domain" description="Tail sheath protein C-terminal" evidence="3">
    <location>
        <begin position="451"/>
        <end position="556"/>
    </location>
</feature>
<organism evidence="4 5">
    <name type="scientific">Hydrogenophaga crocea</name>
    <dbReference type="NCBI Taxonomy" id="2716225"/>
    <lineage>
        <taxon>Bacteria</taxon>
        <taxon>Pseudomonadati</taxon>
        <taxon>Pseudomonadota</taxon>
        <taxon>Betaproteobacteria</taxon>
        <taxon>Burkholderiales</taxon>
        <taxon>Comamonadaceae</taxon>
        <taxon>Hydrogenophaga</taxon>
    </lineage>
</organism>
<dbReference type="PANTHER" id="PTHR35861:SF1">
    <property type="entry name" value="PHAGE TAIL SHEATH PROTEIN"/>
    <property type="match status" value="1"/>
</dbReference>
<dbReference type="InterPro" id="IPR035089">
    <property type="entry name" value="Phage_sheath_subtilisin"/>
</dbReference>
<dbReference type="Gene3D" id="3.40.50.11780">
    <property type="match status" value="2"/>
</dbReference>
<gene>
    <name evidence="4" type="ORF">G9Q37_02300</name>
</gene>